<keyword evidence="3" id="KW-1185">Reference proteome</keyword>
<keyword evidence="1" id="KW-0472">Membrane</keyword>
<comment type="caution">
    <text evidence="2">The sequence shown here is derived from an EMBL/GenBank/DDBJ whole genome shotgun (WGS) entry which is preliminary data.</text>
</comment>
<dbReference type="AlphaFoldDB" id="A0A168R6A0"/>
<protein>
    <submittedName>
        <fullName evidence="2">Uncharacterized protein</fullName>
    </submittedName>
</protein>
<reference evidence="2 3" key="1">
    <citation type="submission" date="2016-03" db="EMBL/GenBank/DDBJ databases">
        <title>Genome sequence of Mycoplasma gallinarum strain Mgn_IPT.</title>
        <authorList>
            <person name="Yacoub E."/>
            <person name="Sirand-Pugnet P."/>
            <person name="Barre A."/>
            <person name="Maurier F."/>
            <person name="Blanchard A."/>
            <person name="Ben Abdelmoumen B.M."/>
        </authorList>
    </citation>
    <scope>NUCLEOTIDE SEQUENCE [LARGE SCALE GENOMIC DNA]</scope>
    <source>
        <strain evidence="2 3">Mgn_IPT</strain>
    </source>
</reference>
<sequence>MIISIVFIISQLLIKCKIKQKPINLIHFIERIKNLTTIFIGTSLVPFFSFSKPVDFTGFFLLIYLGVLFFYYVIHFDKIADRSRQINSKREIILIFTHYIIFVALSWNNMSLELLSSGKISYFSNWIFQHLSLITIVLMLFVNVFIIGKSEFKYGFYLLISEVIVILFGFGLGFINIENFNWGIINEAIQMIILWLLIFFSPKINKKNCFFTKHN</sequence>
<gene>
    <name evidence="2" type="ORF">MGALLINA_06240</name>
</gene>
<feature type="transmembrane region" description="Helical" evidence="1">
    <location>
        <begin position="56"/>
        <end position="74"/>
    </location>
</feature>
<evidence type="ECO:0000313" key="3">
    <source>
        <dbReference type="Proteomes" id="UP000076983"/>
    </source>
</evidence>
<organism evidence="2 3">
    <name type="scientific">Mycoplasmopsis gallinarum</name>
    <dbReference type="NCBI Taxonomy" id="29557"/>
    <lineage>
        <taxon>Bacteria</taxon>
        <taxon>Bacillati</taxon>
        <taxon>Mycoplasmatota</taxon>
        <taxon>Mycoplasmoidales</taxon>
        <taxon>Metamycoplasmataceae</taxon>
        <taxon>Mycoplasmopsis</taxon>
    </lineage>
</organism>
<evidence type="ECO:0000256" key="1">
    <source>
        <dbReference type="SAM" id="Phobius"/>
    </source>
</evidence>
<dbReference type="EMBL" id="LVLH01000053">
    <property type="protein sequence ID" value="OAB48638.1"/>
    <property type="molecule type" value="Genomic_DNA"/>
</dbReference>
<dbReference type="Proteomes" id="UP000076983">
    <property type="component" value="Unassembled WGS sequence"/>
</dbReference>
<dbReference type="PATRIC" id="fig|29557.3.peg.639"/>
<feature type="transmembrane region" description="Helical" evidence="1">
    <location>
        <begin position="180"/>
        <end position="200"/>
    </location>
</feature>
<name>A0A168R6A0_9BACT</name>
<proteinExistence type="predicted"/>
<keyword evidence="1" id="KW-1133">Transmembrane helix</keyword>
<feature type="transmembrane region" description="Helical" evidence="1">
    <location>
        <begin position="90"/>
        <end position="107"/>
    </location>
</feature>
<evidence type="ECO:0000313" key="2">
    <source>
        <dbReference type="EMBL" id="OAB48638.1"/>
    </source>
</evidence>
<accession>A0A168R6A0</accession>
<keyword evidence="1" id="KW-0812">Transmembrane</keyword>
<feature type="transmembrane region" description="Helical" evidence="1">
    <location>
        <begin position="154"/>
        <end position="174"/>
    </location>
</feature>
<feature type="transmembrane region" description="Helical" evidence="1">
    <location>
        <begin position="127"/>
        <end position="147"/>
    </location>
</feature>